<evidence type="ECO:0000313" key="3">
    <source>
        <dbReference type="EnsemblMetazoa" id="AATE014404-PA.1"/>
    </source>
</evidence>
<reference evidence="3" key="1">
    <citation type="submission" date="2022-08" db="UniProtKB">
        <authorList>
            <consortium name="EnsemblMetazoa"/>
        </authorList>
    </citation>
    <scope>IDENTIFICATION</scope>
    <source>
        <strain evidence="3">EBRO</strain>
    </source>
</reference>
<keyword evidence="2" id="KW-0732">Signal</keyword>
<protein>
    <submittedName>
        <fullName evidence="3">Uncharacterized protein</fullName>
    </submittedName>
</protein>
<feature type="compositionally biased region" description="Low complexity" evidence="1">
    <location>
        <begin position="97"/>
        <end position="114"/>
    </location>
</feature>
<evidence type="ECO:0000256" key="2">
    <source>
        <dbReference type="SAM" id="SignalP"/>
    </source>
</evidence>
<dbReference type="EnsemblMetazoa" id="AATE014404-RA">
    <property type="protein sequence ID" value="AATE014404-PA.1"/>
    <property type="gene ID" value="AATE014404"/>
</dbReference>
<feature type="region of interest" description="Disordered" evidence="1">
    <location>
        <begin position="90"/>
        <end position="176"/>
    </location>
</feature>
<accession>A0A182JAF3</accession>
<name>A0A182JAF3_ANOAO</name>
<sequence>MVSCQGRMLLLALVALSLVVDRAPVLAFDDLFDDILSYFYDSESESDSVEVISAGNKNVSIIVKCENCTVSLACDKCANMTTAPMGMMEATQPPPITSTTVTTTTTTSSTTTTTMDNPNPSAPAGMDGGAVDQPAADAPPPDAMNGTSATDPSPPDSSASNPDSNAGNENTAMPPP</sequence>
<feature type="compositionally biased region" description="Low complexity" evidence="1">
    <location>
        <begin position="147"/>
        <end position="166"/>
    </location>
</feature>
<dbReference type="AlphaFoldDB" id="A0A182JAF3"/>
<dbReference type="VEuPathDB" id="VectorBase:AATE014404"/>
<feature type="compositionally biased region" description="Polar residues" evidence="1">
    <location>
        <begin position="167"/>
        <end position="176"/>
    </location>
</feature>
<proteinExistence type="predicted"/>
<evidence type="ECO:0000256" key="1">
    <source>
        <dbReference type="SAM" id="MobiDB-lite"/>
    </source>
</evidence>
<feature type="signal peptide" evidence="2">
    <location>
        <begin position="1"/>
        <end position="27"/>
    </location>
</feature>
<feature type="chain" id="PRO_5043612978" evidence="2">
    <location>
        <begin position="28"/>
        <end position="176"/>
    </location>
</feature>
<organism evidence="3">
    <name type="scientific">Anopheles atroparvus</name>
    <name type="common">European mosquito</name>
    <dbReference type="NCBI Taxonomy" id="41427"/>
    <lineage>
        <taxon>Eukaryota</taxon>
        <taxon>Metazoa</taxon>
        <taxon>Ecdysozoa</taxon>
        <taxon>Arthropoda</taxon>
        <taxon>Hexapoda</taxon>
        <taxon>Insecta</taxon>
        <taxon>Pterygota</taxon>
        <taxon>Neoptera</taxon>
        <taxon>Endopterygota</taxon>
        <taxon>Diptera</taxon>
        <taxon>Nematocera</taxon>
        <taxon>Culicoidea</taxon>
        <taxon>Culicidae</taxon>
        <taxon>Anophelinae</taxon>
        <taxon>Anopheles</taxon>
    </lineage>
</organism>